<organism evidence="1 2">
    <name type="scientific">Pantoea phage vB_PagM_LIET2</name>
    <dbReference type="NCBI Taxonomy" id="2508071"/>
    <lineage>
        <taxon>Viruses</taxon>
        <taxon>Duplodnaviria</taxon>
        <taxon>Heunggongvirae</taxon>
        <taxon>Uroviricota</taxon>
        <taxon>Caudoviricetes</taxon>
        <taxon>Lietduovirus</taxon>
        <taxon>Lietduovirus LIET2</taxon>
    </lineage>
</organism>
<protein>
    <submittedName>
        <fullName evidence="1">Uncharacterized protein</fullName>
    </submittedName>
</protein>
<reference evidence="1 2" key="1">
    <citation type="submission" date="2019-01" db="EMBL/GenBank/DDBJ databases">
        <title>Complete genome sequence of Pantoea phage vB_PagM_LIET2.</title>
        <authorList>
            <person name="Truncaite L."/>
            <person name="Simoliuniene M."/>
            <person name="Kazlauskas D."/>
            <person name="Meskys R."/>
            <person name="Simoliunas E."/>
        </authorList>
    </citation>
    <scope>NUCLEOTIDE SEQUENCE [LARGE SCALE GENOMIC DNA]</scope>
</reference>
<evidence type="ECO:0000313" key="2">
    <source>
        <dbReference type="Proteomes" id="UP000289486"/>
    </source>
</evidence>
<dbReference type="Proteomes" id="UP000289486">
    <property type="component" value="Segment"/>
</dbReference>
<keyword evidence="2" id="KW-1185">Reference proteome</keyword>
<name>A0A411AVZ0_9CAUD</name>
<accession>A0A411AVZ0</accession>
<dbReference type="EMBL" id="MK388689">
    <property type="protein sequence ID" value="QAX92256.1"/>
    <property type="molecule type" value="Genomic_DNA"/>
</dbReference>
<sequence length="155" mass="17469">MTKAIGPLKGVDLVNAIDYRIESLRVEINKATSSRDHADRLVELAQELKEAYRVRGEIQWRSEYVAVPPVQDVLDDAGGLAGAVAADDREQFDLANEQILTLARGLVWRYVCNADTDNEFIACITPERSSIGTGGVWDEWRMLRRLLNEVPKRQD</sequence>
<evidence type="ECO:0000313" key="1">
    <source>
        <dbReference type="EMBL" id="QAX92256.1"/>
    </source>
</evidence>
<proteinExistence type="predicted"/>
<gene>
    <name evidence="1" type="ORF">LIET2_gp004</name>
</gene>